<dbReference type="RefSeq" id="WP_073354293.1">
    <property type="nucleotide sequence ID" value="NZ_FQUZ01000004.1"/>
</dbReference>
<dbReference type="GO" id="GO:0016757">
    <property type="term" value="F:glycosyltransferase activity"/>
    <property type="evidence" value="ECO:0007669"/>
    <property type="project" value="UniProtKB-KW"/>
</dbReference>
<keyword evidence="2" id="KW-0328">Glycosyltransferase</keyword>
<gene>
    <name evidence="2" type="ORF">SAMN02745117_00476</name>
</gene>
<sequence>MSHPSLSSEAPSGLLALDAESLYQALLAGIRPLCQEQTQLAGVTSGGVWLAERLHRDLGIAQPVNVLSSALHRDDFSQRGLSSSVQTALGFDVNGADVLILDDVLYTGRTIRAVINELFDYGRPARVRLAVLVDRGGRQLPIQADFASARLALPASRTLSLARSDDGHFHFDIREA</sequence>
<dbReference type="CDD" id="cd06223">
    <property type="entry name" value="PRTases_typeI"/>
    <property type="match status" value="1"/>
</dbReference>
<dbReference type="STRING" id="1122156.SAMN02745117_00476"/>
<dbReference type="SUPFAM" id="SSF53271">
    <property type="entry name" value="PRTase-like"/>
    <property type="match status" value="1"/>
</dbReference>
<evidence type="ECO:0000259" key="1">
    <source>
        <dbReference type="Pfam" id="PF00156"/>
    </source>
</evidence>
<dbReference type="Gene3D" id="3.40.50.2020">
    <property type="match status" value="1"/>
</dbReference>
<dbReference type="Pfam" id="PF00156">
    <property type="entry name" value="Pribosyltran"/>
    <property type="match status" value="1"/>
</dbReference>
<feature type="domain" description="Phosphoribosyltransferase" evidence="1">
    <location>
        <begin position="36"/>
        <end position="146"/>
    </location>
</feature>
<dbReference type="EMBL" id="FQUZ01000004">
    <property type="protein sequence ID" value="SHE55961.1"/>
    <property type="molecule type" value="Genomic_DNA"/>
</dbReference>
<name>A0A1M4UGT3_9BURK</name>
<evidence type="ECO:0000313" key="2">
    <source>
        <dbReference type="EMBL" id="SHE55961.1"/>
    </source>
</evidence>
<dbReference type="InterPro" id="IPR029057">
    <property type="entry name" value="PRTase-like"/>
</dbReference>
<reference evidence="2 3" key="1">
    <citation type="submission" date="2016-11" db="EMBL/GenBank/DDBJ databases">
        <authorList>
            <person name="Jaros S."/>
            <person name="Januszkiewicz K."/>
            <person name="Wedrychowicz H."/>
        </authorList>
    </citation>
    <scope>NUCLEOTIDE SEQUENCE [LARGE SCALE GENOMIC DNA]</scope>
    <source>
        <strain evidence="2 3">DSM 16112</strain>
    </source>
</reference>
<protein>
    <submittedName>
        <fullName evidence="2">Pyrimidine operon attenuation protein / uracil phosphoribosyltransferase</fullName>
    </submittedName>
</protein>
<evidence type="ECO:0000313" key="3">
    <source>
        <dbReference type="Proteomes" id="UP000184327"/>
    </source>
</evidence>
<keyword evidence="2" id="KW-0808">Transferase</keyword>
<organism evidence="2 3">
    <name type="scientific">Lampropedia hyalina DSM 16112</name>
    <dbReference type="NCBI Taxonomy" id="1122156"/>
    <lineage>
        <taxon>Bacteria</taxon>
        <taxon>Pseudomonadati</taxon>
        <taxon>Pseudomonadota</taxon>
        <taxon>Betaproteobacteria</taxon>
        <taxon>Burkholderiales</taxon>
        <taxon>Comamonadaceae</taxon>
        <taxon>Lampropedia</taxon>
    </lineage>
</organism>
<dbReference type="InterPro" id="IPR050137">
    <property type="entry name" value="PyrR_bifunctional"/>
</dbReference>
<dbReference type="OrthoDB" id="9802227at2"/>
<dbReference type="Proteomes" id="UP000184327">
    <property type="component" value="Unassembled WGS sequence"/>
</dbReference>
<dbReference type="AlphaFoldDB" id="A0A1M4UGT3"/>
<dbReference type="NCBIfam" id="NF003545">
    <property type="entry name" value="PRK05205.1-1"/>
    <property type="match status" value="1"/>
</dbReference>
<dbReference type="InterPro" id="IPR000836">
    <property type="entry name" value="PRTase_dom"/>
</dbReference>
<keyword evidence="3" id="KW-1185">Reference proteome</keyword>
<proteinExistence type="predicted"/>
<dbReference type="PANTHER" id="PTHR11608">
    <property type="entry name" value="BIFUNCTIONAL PROTEIN PYRR"/>
    <property type="match status" value="1"/>
</dbReference>
<accession>A0A1M4UGT3</accession>
<dbReference type="PANTHER" id="PTHR11608:SF0">
    <property type="entry name" value="BIFUNCTIONAL PROTEIN PYRR"/>
    <property type="match status" value="1"/>
</dbReference>